<dbReference type="AlphaFoldDB" id="C0GHY0"/>
<dbReference type="eggNOG" id="COG1388">
    <property type="taxonomic scope" value="Bacteria"/>
</dbReference>
<dbReference type="EMBL" id="ACJM01000010">
    <property type="protein sequence ID" value="EEG77054.1"/>
    <property type="molecule type" value="Genomic_DNA"/>
</dbReference>
<dbReference type="PROSITE" id="PS51782">
    <property type="entry name" value="LYSM"/>
    <property type="match status" value="1"/>
</dbReference>
<dbReference type="InterPro" id="IPR036779">
    <property type="entry name" value="LysM_dom_sf"/>
</dbReference>
<dbReference type="Proteomes" id="UP000006443">
    <property type="component" value="Unassembled WGS sequence"/>
</dbReference>
<organism evidence="2 3">
    <name type="scientific">Dethiobacter alkaliphilus AHT 1</name>
    <dbReference type="NCBI Taxonomy" id="555088"/>
    <lineage>
        <taxon>Bacteria</taxon>
        <taxon>Bacillati</taxon>
        <taxon>Bacillota</taxon>
        <taxon>Dethiobacteria</taxon>
        <taxon>Dethiobacterales</taxon>
        <taxon>Dethiobacteraceae</taxon>
        <taxon>Dethiobacter</taxon>
    </lineage>
</organism>
<sequence length="203" mass="22875">MAPKKIKGISGSRRATYAPTTDIIPSPPQTCDGFMYVVRPRDTLYSIARKFNCSVMQLLQANPQISSRSGTLFIRQRICIPDVVDVLPAHKLLPAGPKVLFVELLDSMGNPLRVMNGFVSLAPRTFIRVVFSEPVNQVYFFFVPSRRKIFRPSFLIGERTLVPPSRSVRFVWDVPRGIRGSLFIVGCTERICGPPEELLVRRP</sequence>
<dbReference type="OrthoDB" id="9815473at2"/>
<evidence type="ECO:0000313" key="2">
    <source>
        <dbReference type="EMBL" id="EEG77054.1"/>
    </source>
</evidence>
<dbReference type="CDD" id="cd00118">
    <property type="entry name" value="LysM"/>
    <property type="match status" value="1"/>
</dbReference>
<reference evidence="2 3" key="1">
    <citation type="submission" date="2009-02" db="EMBL/GenBank/DDBJ databases">
        <title>Sequencing of the draft genome and assembly of Dethiobacter alkaliphilus AHT 1.</title>
        <authorList>
            <consortium name="US DOE Joint Genome Institute (JGI-PGF)"/>
            <person name="Lucas S."/>
            <person name="Copeland A."/>
            <person name="Lapidus A."/>
            <person name="Glavina del Rio T."/>
            <person name="Dalin E."/>
            <person name="Tice H."/>
            <person name="Bruce D."/>
            <person name="Goodwin L."/>
            <person name="Pitluck S."/>
            <person name="Larimer F."/>
            <person name="Land M.L."/>
            <person name="Hauser L."/>
            <person name="Muyzer G."/>
        </authorList>
    </citation>
    <scope>NUCLEOTIDE SEQUENCE [LARGE SCALE GENOMIC DNA]</scope>
    <source>
        <strain evidence="2 3">AHT 1</strain>
    </source>
</reference>
<proteinExistence type="predicted"/>
<evidence type="ECO:0000259" key="1">
    <source>
        <dbReference type="PROSITE" id="PS51782"/>
    </source>
</evidence>
<dbReference type="STRING" id="555088.DealDRAFT_2089"/>
<keyword evidence="3" id="KW-1185">Reference proteome</keyword>
<dbReference type="Pfam" id="PF01476">
    <property type="entry name" value="LysM"/>
    <property type="match status" value="1"/>
</dbReference>
<comment type="caution">
    <text evidence="2">The sequence shown here is derived from an EMBL/GenBank/DDBJ whole genome shotgun (WGS) entry which is preliminary data.</text>
</comment>
<protein>
    <submittedName>
        <fullName evidence="2">Peptidoglycan-binding LysM</fullName>
    </submittedName>
</protein>
<gene>
    <name evidence="2" type="ORF">DealDRAFT_2089</name>
</gene>
<feature type="domain" description="LysM" evidence="1">
    <location>
        <begin position="34"/>
        <end position="80"/>
    </location>
</feature>
<name>C0GHY0_DETAL</name>
<dbReference type="InterPro" id="IPR018392">
    <property type="entry name" value="LysM"/>
</dbReference>
<dbReference type="Gene3D" id="3.10.350.10">
    <property type="entry name" value="LysM domain"/>
    <property type="match status" value="1"/>
</dbReference>
<dbReference type="RefSeq" id="WP_008517224.1">
    <property type="nucleotide sequence ID" value="NZ_ACJM01000010.1"/>
</dbReference>
<dbReference type="SUPFAM" id="SSF54106">
    <property type="entry name" value="LysM domain"/>
    <property type="match status" value="1"/>
</dbReference>
<evidence type="ECO:0000313" key="3">
    <source>
        <dbReference type="Proteomes" id="UP000006443"/>
    </source>
</evidence>
<dbReference type="SMART" id="SM00257">
    <property type="entry name" value="LysM"/>
    <property type="match status" value="1"/>
</dbReference>
<accession>C0GHY0</accession>